<dbReference type="AlphaFoldDB" id="A0A914UST8"/>
<keyword evidence="1" id="KW-1185">Reference proteome</keyword>
<dbReference type="WBParaSite" id="PSAMB.scaffold120size76228.g2147.t1">
    <property type="protein sequence ID" value="PSAMB.scaffold120size76228.g2147.t1"/>
    <property type="gene ID" value="PSAMB.scaffold120size76228.g2147"/>
</dbReference>
<sequence>MTAQLHQHCDFYELDANSEHIKPENGSVPQEMNHRKFIHLKSMKLSHRSILSPSGAIEDARRNISSNTNLQEISFRNDLQRIDKYTLDVITATPGGIDLRQKLKVVNDRGVELAIRSVEIIPSKRCVQVKTSTGVFTYTPCSITADELVCLEAAVRQTTKGSLMFSMEGGCFVTDGIVPTLPAAELVSTTLNEGDHLLASLTYGLDHTSYTKTKSPVSSYANPLDVRCELLEAIQQMDVLGKQSQRAQQAFSVYSKFSNVRPWPTFIMGTSAVAVAGFGRIELRGQLLEVDMRGLYTDWLGNKYFDDEAECCIAQKPFLDDFRLHHRDYIRAYSVLTRIEEYAIVVGLCMADHRYRQSTNAMETHKAVVSKGSSQYSEDVNATFQRALAASKILVEKEKDPIFRVFMCIQLANSWLAEQKLEEAKNWSLLAILNINNISPTKASAVIIQHLSAKAHLALAQSLSHHGSSTATMKDAEAEQFELLLDVSELEYAGGAQQSKRHRYSMRALETSLHQALTAGDWSTAHETALIIAIDFGLGGVSTDKVVAEQWLHWKNTQYGGLQYRQSEIAALSSILTAMWPQNSDGEVECTDDALLSKLQDFLLNREPTTVTDAEIQLTGFVHYLHAGMYLEKTYTTSDERHHILGSSLTALSCFCRPFSTASPVDWCLLAAAAALRLVKCCKKLLVLEEIQGLDHYLEEAMTKLEDMEESRSIALLPSVLQSIHNVRQFAQKYQADNILVSTAEMMQRAYKVSGDKENESIWKRVLAVDRKNARKNDTTASFSSLLVN</sequence>
<proteinExistence type="predicted"/>
<protein>
    <submittedName>
        <fullName evidence="2">Uncharacterized protein</fullName>
    </submittedName>
</protein>
<name>A0A914UST8_9BILA</name>
<dbReference type="Proteomes" id="UP000887566">
    <property type="component" value="Unplaced"/>
</dbReference>
<organism evidence="1 2">
    <name type="scientific">Plectus sambesii</name>
    <dbReference type="NCBI Taxonomy" id="2011161"/>
    <lineage>
        <taxon>Eukaryota</taxon>
        <taxon>Metazoa</taxon>
        <taxon>Ecdysozoa</taxon>
        <taxon>Nematoda</taxon>
        <taxon>Chromadorea</taxon>
        <taxon>Plectida</taxon>
        <taxon>Plectina</taxon>
        <taxon>Plectoidea</taxon>
        <taxon>Plectidae</taxon>
        <taxon>Plectus</taxon>
    </lineage>
</organism>
<evidence type="ECO:0000313" key="2">
    <source>
        <dbReference type="WBParaSite" id="PSAMB.scaffold120size76228.g2147.t1"/>
    </source>
</evidence>
<accession>A0A914UST8</accession>
<reference evidence="2" key="1">
    <citation type="submission" date="2022-11" db="UniProtKB">
        <authorList>
            <consortium name="WormBaseParasite"/>
        </authorList>
    </citation>
    <scope>IDENTIFICATION</scope>
</reference>
<evidence type="ECO:0000313" key="1">
    <source>
        <dbReference type="Proteomes" id="UP000887566"/>
    </source>
</evidence>